<gene>
    <name evidence="2" type="ORF">SAMN05446037_1001149</name>
</gene>
<evidence type="ECO:0000313" key="2">
    <source>
        <dbReference type="EMBL" id="SNR87239.1"/>
    </source>
</evidence>
<evidence type="ECO:0000313" key="3">
    <source>
        <dbReference type="Proteomes" id="UP000198304"/>
    </source>
</evidence>
<proteinExistence type="predicted"/>
<dbReference type="RefSeq" id="WP_089280942.1">
    <property type="nucleotide sequence ID" value="NZ_FZOJ01000001.1"/>
</dbReference>
<feature type="transmembrane region" description="Helical" evidence="1">
    <location>
        <begin position="6"/>
        <end position="25"/>
    </location>
</feature>
<keyword evidence="3" id="KW-1185">Reference proteome</keyword>
<accession>A0A238ZVJ1</accession>
<dbReference type="EMBL" id="FZOJ01000001">
    <property type="protein sequence ID" value="SNR87239.1"/>
    <property type="molecule type" value="Genomic_DNA"/>
</dbReference>
<evidence type="ECO:0008006" key="4">
    <source>
        <dbReference type="Google" id="ProtNLM"/>
    </source>
</evidence>
<dbReference type="AlphaFoldDB" id="A0A238ZVJ1"/>
<dbReference type="InterPro" id="IPR021338">
    <property type="entry name" value="DUF2953"/>
</dbReference>
<name>A0A238ZVJ1_9FIRM</name>
<evidence type="ECO:0000256" key="1">
    <source>
        <dbReference type="SAM" id="Phobius"/>
    </source>
</evidence>
<keyword evidence="1" id="KW-1133">Transmembrane helix</keyword>
<reference evidence="3" key="1">
    <citation type="submission" date="2017-06" db="EMBL/GenBank/DDBJ databases">
        <authorList>
            <person name="Varghese N."/>
            <person name="Submissions S."/>
        </authorList>
    </citation>
    <scope>NUCLEOTIDE SEQUENCE [LARGE SCALE GENOMIC DNA]</scope>
    <source>
        <strain evidence="3">SCA</strain>
    </source>
</reference>
<sequence length="218" mass="24968">MVFNYFIFAIVLLMGLIVVLSFLNIKIEVRVIREDNNDEVNVSISLLNDLLKYRMVIPFIDIFNGYNNLLKAHMHGQAEVGDDNALADHAEEKGFNLNEMKILIEKAEVLYRNYHNIISYVMKKIIISKVQWETKIGVEDAAGTAILTGALWGIKSSIILFFKNKFNLNNIYVNVTPYYVSKKFAMTFNCIVTLKIGYIINTGIKLFLIKIRGGDKFE</sequence>
<dbReference type="Pfam" id="PF11167">
    <property type="entry name" value="DUF2953"/>
    <property type="match status" value="1"/>
</dbReference>
<organism evidence="2 3">
    <name type="scientific">Anaerovirgula multivorans</name>
    <dbReference type="NCBI Taxonomy" id="312168"/>
    <lineage>
        <taxon>Bacteria</taxon>
        <taxon>Bacillati</taxon>
        <taxon>Bacillota</taxon>
        <taxon>Clostridia</taxon>
        <taxon>Peptostreptococcales</taxon>
        <taxon>Natronincolaceae</taxon>
        <taxon>Anaerovirgula</taxon>
    </lineage>
</organism>
<keyword evidence="1" id="KW-0472">Membrane</keyword>
<dbReference type="Proteomes" id="UP000198304">
    <property type="component" value="Unassembled WGS sequence"/>
</dbReference>
<dbReference type="OrthoDB" id="1953500at2"/>
<keyword evidence="1" id="KW-0812">Transmembrane</keyword>
<protein>
    <recommendedName>
        <fullName evidence="4">DUF2953 domain-containing protein</fullName>
    </recommendedName>
</protein>